<dbReference type="AlphaFoldDB" id="A0AAV1RIY9"/>
<dbReference type="FunFam" id="3.30.70.360:FF:000001">
    <property type="entry name" value="N-acetyldiaminopimelate deacetylase"/>
    <property type="match status" value="1"/>
</dbReference>
<dbReference type="InterPro" id="IPR002933">
    <property type="entry name" value="Peptidase_M20"/>
</dbReference>
<evidence type="ECO:0000256" key="11">
    <source>
        <dbReference type="ARBA" id="ARBA00023211"/>
    </source>
</evidence>
<protein>
    <recommendedName>
        <fullName evidence="16">FAS1 domain-containing protein</fullName>
    </recommendedName>
</protein>
<organism evidence="17 18">
    <name type="scientific">Dovyalis caffra</name>
    <dbReference type="NCBI Taxonomy" id="77055"/>
    <lineage>
        <taxon>Eukaryota</taxon>
        <taxon>Viridiplantae</taxon>
        <taxon>Streptophyta</taxon>
        <taxon>Embryophyta</taxon>
        <taxon>Tracheophyta</taxon>
        <taxon>Spermatophyta</taxon>
        <taxon>Magnoliopsida</taxon>
        <taxon>eudicotyledons</taxon>
        <taxon>Gunneridae</taxon>
        <taxon>Pentapetalae</taxon>
        <taxon>rosids</taxon>
        <taxon>fabids</taxon>
        <taxon>Malpighiales</taxon>
        <taxon>Salicaceae</taxon>
        <taxon>Flacourtieae</taxon>
        <taxon>Dovyalis</taxon>
    </lineage>
</organism>
<evidence type="ECO:0000256" key="14">
    <source>
        <dbReference type="SAM" id="MobiDB-lite"/>
    </source>
</evidence>
<keyword evidence="12" id="KW-0449">Lipoprotein</keyword>
<dbReference type="Gene3D" id="2.30.180.10">
    <property type="entry name" value="FAS1 domain"/>
    <property type="match status" value="1"/>
</dbReference>
<dbReference type="Pfam" id="PF01546">
    <property type="entry name" value="Peptidase_M20"/>
    <property type="match status" value="1"/>
</dbReference>
<comment type="function">
    <text evidence="13">May be a cell surface adhesion protein.</text>
</comment>
<dbReference type="InterPro" id="IPR017439">
    <property type="entry name" value="Amidohydrolase"/>
</dbReference>
<dbReference type="InterPro" id="IPR036378">
    <property type="entry name" value="FAS1_dom_sf"/>
</dbReference>
<proteinExistence type="inferred from homology"/>
<feature type="chain" id="PRO_5043415813" description="FAS1 domain-containing protein" evidence="15">
    <location>
        <begin position="25"/>
        <end position="805"/>
    </location>
</feature>
<dbReference type="PANTHER" id="PTHR11014">
    <property type="entry name" value="PEPTIDASE M20 FAMILY MEMBER"/>
    <property type="match status" value="1"/>
</dbReference>
<evidence type="ECO:0000256" key="5">
    <source>
        <dbReference type="ARBA" id="ARBA00022622"/>
    </source>
</evidence>
<evidence type="ECO:0000256" key="3">
    <source>
        <dbReference type="ARBA" id="ARBA00007843"/>
    </source>
</evidence>
<dbReference type="InterPro" id="IPR044757">
    <property type="entry name" value="ILR1-like_Hyd"/>
</dbReference>
<evidence type="ECO:0000256" key="2">
    <source>
        <dbReference type="ARBA" id="ARBA00006153"/>
    </source>
</evidence>
<keyword evidence="6 15" id="KW-0732">Signal</keyword>
<dbReference type="Proteomes" id="UP001314170">
    <property type="component" value="Unassembled WGS sequence"/>
</dbReference>
<dbReference type="GO" id="GO:0005783">
    <property type="term" value="C:endoplasmic reticulum"/>
    <property type="evidence" value="ECO:0007669"/>
    <property type="project" value="TreeGrafter"/>
</dbReference>
<keyword evidence="10" id="KW-0325">Glycoprotein</keyword>
<keyword evidence="4" id="KW-1003">Cell membrane</keyword>
<dbReference type="InterPro" id="IPR036264">
    <property type="entry name" value="Bact_exopeptidase_dim_dom"/>
</dbReference>
<evidence type="ECO:0000256" key="8">
    <source>
        <dbReference type="ARBA" id="ARBA00022974"/>
    </source>
</evidence>
<evidence type="ECO:0000313" key="17">
    <source>
        <dbReference type="EMBL" id="CAK7336371.1"/>
    </source>
</evidence>
<keyword evidence="18" id="KW-1185">Reference proteome</keyword>
<dbReference type="GO" id="GO:0098552">
    <property type="term" value="C:side of membrane"/>
    <property type="evidence" value="ECO:0007669"/>
    <property type="project" value="UniProtKB-KW"/>
</dbReference>
<evidence type="ECO:0000256" key="6">
    <source>
        <dbReference type="ARBA" id="ARBA00022729"/>
    </source>
</evidence>
<evidence type="ECO:0000256" key="13">
    <source>
        <dbReference type="ARBA" id="ARBA00024686"/>
    </source>
</evidence>
<feature type="domain" description="FAS1" evidence="16">
    <location>
        <begin position="24"/>
        <end position="170"/>
    </location>
</feature>
<evidence type="ECO:0000256" key="7">
    <source>
        <dbReference type="ARBA" id="ARBA00022801"/>
    </source>
</evidence>
<reference evidence="17 18" key="1">
    <citation type="submission" date="2024-01" db="EMBL/GenBank/DDBJ databases">
        <authorList>
            <person name="Waweru B."/>
        </authorList>
    </citation>
    <scope>NUCLEOTIDE SEQUENCE [LARGE SCALE GENOMIC DNA]</scope>
</reference>
<name>A0AAV1RIY9_9ROSI</name>
<dbReference type="Gene3D" id="3.40.630.10">
    <property type="entry name" value="Zn peptidases"/>
    <property type="match status" value="2"/>
</dbReference>
<dbReference type="SUPFAM" id="SSF55031">
    <property type="entry name" value="Bacterial exopeptidase dimerisation domain"/>
    <property type="match status" value="1"/>
</dbReference>
<keyword evidence="9" id="KW-0472">Membrane</keyword>
<dbReference type="InterPro" id="IPR000782">
    <property type="entry name" value="FAS1_domain"/>
</dbReference>
<dbReference type="FunFam" id="2.30.180.10:FF:000015">
    <property type="entry name" value="Fasciclin-like arabinogalactan protein 3"/>
    <property type="match status" value="1"/>
</dbReference>
<evidence type="ECO:0000256" key="9">
    <source>
        <dbReference type="ARBA" id="ARBA00023136"/>
    </source>
</evidence>
<dbReference type="EMBL" id="CAWUPB010000994">
    <property type="protein sequence ID" value="CAK7336371.1"/>
    <property type="molecule type" value="Genomic_DNA"/>
</dbReference>
<dbReference type="NCBIfam" id="TIGR01891">
    <property type="entry name" value="amidohydrolases"/>
    <property type="match status" value="1"/>
</dbReference>
<dbReference type="CDD" id="cd08017">
    <property type="entry name" value="M20_IAA_Hyd"/>
    <property type="match status" value="1"/>
</dbReference>
<evidence type="ECO:0000256" key="12">
    <source>
        <dbReference type="ARBA" id="ARBA00023288"/>
    </source>
</evidence>
<feature type="compositionally biased region" description="Pro residues" evidence="14">
    <location>
        <begin position="187"/>
        <end position="225"/>
    </location>
</feature>
<keyword evidence="5" id="KW-0336">GPI-anchor</keyword>
<evidence type="ECO:0000256" key="4">
    <source>
        <dbReference type="ARBA" id="ARBA00022475"/>
    </source>
</evidence>
<dbReference type="SUPFAM" id="SSF82153">
    <property type="entry name" value="FAS1 domain"/>
    <property type="match status" value="1"/>
</dbReference>
<dbReference type="PROSITE" id="PS50213">
    <property type="entry name" value="FAS1"/>
    <property type="match status" value="1"/>
</dbReference>
<dbReference type="GO" id="GO:0005886">
    <property type="term" value="C:plasma membrane"/>
    <property type="evidence" value="ECO:0007669"/>
    <property type="project" value="UniProtKB-SubCell"/>
</dbReference>
<evidence type="ECO:0000256" key="15">
    <source>
        <dbReference type="SAM" id="SignalP"/>
    </source>
</evidence>
<dbReference type="PANTHER" id="PTHR11014:SF108">
    <property type="entry name" value="IAA-AMINO ACID HYDROLASE ILR1"/>
    <property type="match status" value="1"/>
</dbReference>
<dbReference type="Gene3D" id="3.30.70.360">
    <property type="match status" value="1"/>
</dbReference>
<evidence type="ECO:0000256" key="1">
    <source>
        <dbReference type="ARBA" id="ARBA00004609"/>
    </source>
</evidence>
<comment type="similarity">
    <text evidence="3">Belongs to the fasciclin-like AGP family.</text>
</comment>
<evidence type="ECO:0000259" key="16">
    <source>
        <dbReference type="PROSITE" id="PS50213"/>
    </source>
</evidence>
<comment type="caution">
    <text evidence="17">The sequence shown here is derived from an EMBL/GenBank/DDBJ whole genome shotgun (WGS) entry which is preliminary data.</text>
</comment>
<feature type="region of interest" description="Disordered" evidence="14">
    <location>
        <begin position="175"/>
        <end position="300"/>
    </location>
</feature>
<sequence length="805" mass="85826">MSLRFSSIVALCCSYFLFFNAVTASNITQILSQYPDFSTFNDYLTQTQLAGEINSRQTITVLVVENGNISPLSGKPKDEIKNILSVHVILDYFDVAKLQKLQNKTAILTTLFQSSGLARGQQGFLNVTILGTNSVAFGSAVPGSILNSNLVKSIASQPYNISVLQVSNVIVPSGTGNNTNTNSTASPPTPSAPVPAGPPPASSPQKPPPSNAPAPSTANPPPSKAPAPSMAKPPATGTAPTATPPAVSDSPVGGPPPTTADGPAADSPTLSPPAMDGPVAATPVADGPSADAPSDEKSDASVINAGNNVALFALILPLALQTPSIKPQNQQFEHLTAFPMGLIIWFLLSFFLYQQPLALESAHELSLQFLTHELLASAREPDFFEWVRGIRRRIHEHPEIGFEEYRTSEIIRSELDLLGIDYKWPVAKTGVVATIGSGQKPVFGLRADMDALPIQVLTLSLFCLIAVNKFEYLELHIFGPKEEVEWEHKSKIDGKMHACGHDSHVAMLLGAAKLLQAKRDALKGTVKLVFQPGEEGYCGAYHMLQDGCLDDIDAILSIHVIPSVATGGIASRPGPLLAGVGLFEAKIQGKGAHASSPHLARDPILVASSTVVALQQIVSRETDPLEAAVVTVGYIEGGKAGNVIPESVKFGGTFRSLSNEGVSYLQKRIKEIIETLAAVHQCNATVNFMEDRHLPHPVMINDEALYKHAKKVGEALVGEPNVQLFPITMGGEDFSFFSQRMPAAIFVIGTMNETLKSNQPLHSPYFFIDEEGLPIGTALNAAVAISYLDTHAVKTCEEPPSAFPF</sequence>
<dbReference type="GO" id="GO:0010179">
    <property type="term" value="F:IAA-Ala conjugate hydrolase activity"/>
    <property type="evidence" value="ECO:0007669"/>
    <property type="project" value="TreeGrafter"/>
</dbReference>
<accession>A0AAV1RIY9</accession>
<keyword evidence="7" id="KW-0378">Hydrolase</keyword>
<keyword evidence="11" id="KW-0464">Manganese</keyword>
<keyword evidence="8" id="KW-0654">Proteoglycan</keyword>
<gene>
    <name evidence="17" type="ORF">DCAF_LOCUS11379</name>
</gene>
<evidence type="ECO:0000256" key="10">
    <source>
        <dbReference type="ARBA" id="ARBA00023180"/>
    </source>
</evidence>
<dbReference type="SUPFAM" id="SSF53187">
    <property type="entry name" value="Zn-dependent exopeptidases"/>
    <property type="match status" value="1"/>
</dbReference>
<feature type="signal peptide" evidence="15">
    <location>
        <begin position="1"/>
        <end position="24"/>
    </location>
</feature>
<dbReference type="GO" id="GO:0009850">
    <property type="term" value="P:auxin metabolic process"/>
    <property type="evidence" value="ECO:0007669"/>
    <property type="project" value="InterPro"/>
</dbReference>
<dbReference type="InterPro" id="IPR011650">
    <property type="entry name" value="Peptidase_M20_dimer"/>
</dbReference>
<evidence type="ECO:0000313" key="18">
    <source>
        <dbReference type="Proteomes" id="UP001314170"/>
    </source>
</evidence>
<dbReference type="Pfam" id="PF07687">
    <property type="entry name" value="M20_dimer"/>
    <property type="match status" value="1"/>
</dbReference>
<comment type="similarity">
    <text evidence="2">Belongs to the peptidase M20 family.</text>
</comment>
<feature type="compositionally biased region" description="Low complexity" evidence="14">
    <location>
        <begin position="175"/>
        <end position="186"/>
    </location>
</feature>
<comment type="subcellular location">
    <subcellularLocation>
        <location evidence="1">Cell membrane</location>
        <topology evidence="1">Lipid-anchor</topology>
        <topology evidence="1">GPI-anchor</topology>
    </subcellularLocation>
</comment>
<feature type="compositionally biased region" description="Low complexity" evidence="14">
    <location>
        <begin position="259"/>
        <end position="269"/>
    </location>
</feature>
<feature type="compositionally biased region" description="Low complexity" evidence="14">
    <location>
        <begin position="226"/>
        <end position="246"/>
    </location>
</feature>